<feature type="region of interest" description="Disordered" evidence="6">
    <location>
        <begin position="564"/>
        <end position="588"/>
    </location>
</feature>
<comment type="similarity">
    <text evidence="2">Belongs to the ZIP transporter (TC 2.A.5) family.</text>
</comment>
<dbReference type="InterPro" id="IPR003689">
    <property type="entry name" value="ZIP"/>
</dbReference>
<dbReference type="GO" id="GO:0005886">
    <property type="term" value="C:plasma membrane"/>
    <property type="evidence" value="ECO:0007669"/>
    <property type="project" value="TreeGrafter"/>
</dbReference>
<comment type="subcellular location">
    <subcellularLocation>
        <location evidence="1">Membrane</location>
        <topology evidence="1">Multi-pass membrane protein</topology>
    </subcellularLocation>
</comment>
<keyword evidence="8" id="KW-0732">Signal</keyword>
<keyword evidence="5 7" id="KW-0472">Membrane</keyword>
<dbReference type="Proteomes" id="UP001159428">
    <property type="component" value="Unassembled WGS sequence"/>
</dbReference>
<evidence type="ECO:0000256" key="3">
    <source>
        <dbReference type="ARBA" id="ARBA00022692"/>
    </source>
</evidence>
<feature type="transmembrane region" description="Helical" evidence="7">
    <location>
        <begin position="467"/>
        <end position="485"/>
    </location>
</feature>
<dbReference type="PANTHER" id="PTHR12191:SF37">
    <property type="entry name" value="ZINC TRANSPORTER FOI"/>
    <property type="match status" value="1"/>
</dbReference>
<feature type="chain" id="PRO_5043538398" description="Zinc transporter ZIP4/12 EF-hand domain-containing protein" evidence="8">
    <location>
        <begin position="23"/>
        <end position="766"/>
    </location>
</feature>
<protein>
    <recommendedName>
        <fullName evidence="9">Zinc transporter ZIP4/12 EF-hand domain-containing protein</fullName>
    </recommendedName>
</protein>
<gene>
    <name evidence="10" type="ORF">PMEA_00012696</name>
</gene>
<dbReference type="Pfam" id="PF21116">
    <property type="entry name" value="EF-hand_Zip"/>
    <property type="match status" value="1"/>
</dbReference>
<reference evidence="10 11" key="1">
    <citation type="submission" date="2022-05" db="EMBL/GenBank/DDBJ databases">
        <authorList>
            <consortium name="Genoscope - CEA"/>
            <person name="William W."/>
        </authorList>
    </citation>
    <scope>NUCLEOTIDE SEQUENCE [LARGE SCALE GENOMIC DNA]</scope>
</reference>
<feature type="domain" description="Zinc transporter ZIP4/12 EF-hand" evidence="9">
    <location>
        <begin position="259"/>
        <end position="369"/>
    </location>
</feature>
<feature type="transmembrane region" description="Helical" evidence="7">
    <location>
        <begin position="422"/>
        <end position="447"/>
    </location>
</feature>
<feature type="compositionally biased region" description="Basic residues" evidence="6">
    <location>
        <begin position="575"/>
        <end position="585"/>
    </location>
</feature>
<comment type="caution">
    <text evidence="10">The sequence shown here is derived from an EMBL/GenBank/DDBJ whole genome shotgun (WGS) entry which is preliminary data.</text>
</comment>
<keyword evidence="11" id="KW-1185">Reference proteome</keyword>
<dbReference type="GO" id="GO:0030003">
    <property type="term" value="P:intracellular monoatomic cation homeostasis"/>
    <property type="evidence" value="ECO:0007669"/>
    <property type="project" value="TreeGrafter"/>
</dbReference>
<evidence type="ECO:0000313" key="11">
    <source>
        <dbReference type="Proteomes" id="UP001159428"/>
    </source>
</evidence>
<dbReference type="GO" id="GO:0071578">
    <property type="term" value="P:zinc ion import across plasma membrane"/>
    <property type="evidence" value="ECO:0007669"/>
    <property type="project" value="TreeGrafter"/>
</dbReference>
<evidence type="ECO:0000256" key="2">
    <source>
        <dbReference type="ARBA" id="ARBA00006939"/>
    </source>
</evidence>
<dbReference type="EMBL" id="CALNXJ010000022">
    <property type="protein sequence ID" value="CAH3126711.1"/>
    <property type="molecule type" value="Genomic_DNA"/>
</dbReference>
<feature type="transmembrane region" description="Helical" evidence="7">
    <location>
        <begin position="673"/>
        <end position="693"/>
    </location>
</feature>
<sequence length="766" mass="84847">MISKEIILLLCLDFSLRFLVRAHELPKQEHEHYTFTALQETLNGEVLLSDDVNRLLSKLHFWNCSDSSAGIDYRMCLSTTDVFNYAGSSVTQLNSSEFVEISPMIVYCLLPAPEKNPGRCSPPKNHSELYNFFARNVSQHGEHGNITHEALDEILDKINSTIGKHLTKKKCFSAEDIVKEIEEEKDHHHEEEEHHHHEGEHHHHEEEEKTLDLGDFQSACASIVLHLVQGYCIEEAHGHNKTSSLPSREFFMNELFENKTRLLEKDLEAIMKVLKIGKVESSGGEDSHNGHNHRRRRSAGSLLSSSLESKTSHSVHRREVDDHAHAHETGTCYSLDDMLTVFDIDHETGADKFDFKELCPAFIQQAKSGHCNEAAPTAGPNTDRDMGKIWGYGFVSVTIISLTSLAGVATIPFFGKSMYKKVLATLVALAIGTLAGDSLLHLLPHAFGLHAHEEEGSGHEHHEEDNGFVWKALVVLVSIYAFFLFETLMHLCLKSKVGEHSHSHVDVELPGPSSRHMSFKKERRCSRLERREGIPPIADNHEEKPPMGNGDIVLTNVNAKGEINGDALPQDASGKPKKSLKHSLSRRSVFSNEEGMRKPLKNISTVAWMIIIGDTLHNISDGLAIGAAFAEGGSSGISGGISTSIAVFCHELPHELGDFAVLLSAGMSVKMALVANFLSALSCYIGLAIGISVGQQADVRFWIFAIAAGIFLYVSLVDMLPDLMHSESLQTEPVVTFACQNFGLLLGIAIMLVISLYEEDLMDLNW</sequence>
<feature type="transmembrane region" description="Helical" evidence="7">
    <location>
        <begin position="389"/>
        <end position="415"/>
    </location>
</feature>
<dbReference type="InterPro" id="IPR049406">
    <property type="entry name" value="ZIP4_12_EF-hand"/>
</dbReference>
<feature type="region of interest" description="Disordered" evidence="6">
    <location>
        <begin position="184"/>
        <end position="210"/>
    </location>
</feature>
<dbReference type="GO" id="GO:0005385">
    <property type="term" value="F:zinc ion transmembrane transporter activity"/>
    <property type="evidence" value="ECO:0007669"/>
    <property type="project" value="TreeGrafter"/>
</dbReference>
<feature type="region of interest" description="Disordered" evidence="6">
    <location>
        <begin position="280"/>
        <end position="323"/>
    </location>
</feature>
<evidence type="ECO:0000313" key="10">
    <source>
        <dbReference type="EMBL" id="CAH3126711.1"/>
    </source>
</evidence>
<dbReference type="InterPro" id="IPR050799">
    <property type="entry name" value="ZIP_Transporter"/>
</dbReference>
<feature type="compositionally biased region" description="Low complexity" evidence="6">
    <location>
        <begin position="299"/>
        <end position="309"/>
    </location>
</feature>
<feature type="transmembrane region" description="Helical" evidence="7">
    <location>
        <begin position="733"/>
        <end position="757"/>
    </location>
</feature>
<feature type="signal peptide" evidence="8">
    <location>
        <begin position="1"/>
        <end position="22"/>
    </location>
</feature>
<dbReference type="AlphaFoldDB" id="A0AAU9WV71"/>
<organism evidence="10 11">
    <name type="scientific">Pocillopora meandrina</name>
    <dbReference type="NCBI Taxonomy" id="46732"/>
    <lineage>
        <taxon>Eukaryota</taxon>
        <taxon>Metazoa</taxon>
        <taxon>Cnidaria</taxon>
        <taxon>Anthozoa</taxon>
        <taxon>Hexacorallia</taxon>
        <taxon>Scleractinia</taxon>
        <taxon>Astrocoeniina</taxon>
        <taxon>Pocilloporidae</taxon>
        <taxon>Pocillopora</taxon>
    </lineage>
</organism>
<dbReference type="Pfam" id="PF02535">
    <property type="entry name" value="Zip"/>
    <property type="match status" value="1"/>
</dbReference>
<feature type="transmembrane region" description="Helical" evidence="7">
    <location>
        <begin position="699"/>
        <end position="721"/>
    </location>
</feature>
<accession>A0AAU9WV71</accession>
<proteinExistence type="inferred from homology"/>
<dbReference type="GO" id="GO:0140410">
    <property type="term" value="F:monoatomic cation:bicarbonate symporter activity"/>
    <property type="evidence" value="ECO:0007669"/>
    <property type="project" value="TreeGrafter"/>
</dbReference>
<name>A0AAU9WV71_9CNID</name>
<keyword evidence="3 7" id="KW-0812">Transmembrane</keyword>
<keyword evidence="4 7" id="KW-1133">Transmembrane helix</keyword>
<evidence type="ECO:0000256" key="1">
    <source>
        <dbReference type="ARBA" id="ARBA00004141"/>
    </source>
</evidence>
<evidence type="ECO:0000256" key="6">
    <source>
        <dbReference type="SAM" id="MobiDB-lite"/>
    </source>
</evidence>
<feature type="region of interest" description="Disordered" evidence="6">
    <location>
        <begin position="506"/>
        <end position="525"/>
    </location>
</feature>
<evidence type="ECO:0000256" key="7">
    <source>
        <dbReference type="SAM" id="Phobius"/>
    </source>
</evidence>
<evidence type="ECO:0000256" key="8">
    <source>
        <dbReference type="SAM" id="SignalP"/>
    </source>
</evidence>
<evidence type="ECO:0000256" key="4">
    <source>
        <dbReference type="ARBA" id="ARBA00022989"/>
    </source>
</evidence>
<evidence type="ECO:0000259" key="9">
    <source>
        <dbReference type="Pfam" id="PF21116"/>
    </source>
</evidence>
<dbReference type="PANTHER" id="PTHR12191">
    <property type="entry name" value="SOLUTE CARRIER FAMILY 39"/>
    <property type="match status" value="1"/>
</dbReference>
<evidence type="ECO:0000256" key="5">
    <source>
        <dbReference type="ARBA" id="ARBA00023136"/>
    </source>
</evidence>